<sequence length="129" mass="14836">MLESVKKRLDEYDISTPPDLQSLADVMIMLCIRPVELISLRITNAGMIGYMKNRGQEDIPRDFRLMEKDSEQAKELAKNLAHAMTIAGEALHHSPYNNTSPAQNYIVVNYRRKNQSPEQARPFQIYNNN</sequence>
<reference evidence="1 2" key="1">
    <citation type="submission" date="2018-08" db="EMBL/GenBank/DDBJ databases">
        <title>Genome and evolution of the arbuscular mycorrhizal fungus Diversispora epigaea (formerly Glomus versiforme) and its bacterial endosymbionts.</title>
        <authorList>
            <person name="Sun X."/>
            <person name="Fei Z."/>
            <person name="Harrison M."/>
        </authorList>
    </citation>
    <scope>NUCLEOTIDE SEQUENCE [LARGE SCALE GENOMIC DNA]</scope>
    <source>
        <strain evidence="1 2">IT104</strain>
    </source>
</reference>
<proteinExistence type="predicted"/>
<accession>A0A397GC20</accession>
<protein>
    <submittedName>
        <fullName evidence="1">Uncharacterized protein</fullName>
    </submittedName>
</protein>
<dbReference type="OrthoDB" id="2412517at2759"/>
<evidence type="ECO:0000313" key="2">
    <source>
        <dbReference type="Proteomes" id="UP000266861"/>
    </source>
</evidence>
<name>A0A397GC20_9GLOM</name>
<gene>
    <name evidence="1" type="ORF">Glove_546g6</name>
</gene>
<comment type="caution">
    <text evidence="1">The sequence shown here is derived from an EMBL/GenBank/DDBJ whole genome shotgun (WGS) entry which is preliminary data.</text>
</comment>
<dbReference type="Proteomes" id="UP000266861">
    <property type="component" value="Unassembled WGS sequence"/>
</dbReference>
<dbReference type="AlphaFoldDB" id="A0A397GC20"/>
<organism evidence="1 2">
    <name type="scientific">Diversispora epigaea</name>
    <dbReference type="NCBI Taxonomy" id="1348612"/>
    <lineage>
        <taxon>Eukaryota</taxon>
        <taxon>Fungi</taxon>
        <taxon>Fungi incertae sedis</taxon>
        <taxon>Mucoromycota</taxon>
        <taxon>Glomeromycotina</taxon>
        <taxon>Glomeromycetes</taxon>
        <taxon>Diversisporales</taxon>
        <taxon>Diversisporaceae</taxon>
        <taxon>Diversispora</taxon>
    </lineage>
</organism>
<keyword evidence="2" id="KW-1185">Reference proteome</keyword>
<dbReference type="EMBL" id="PQFF01000465">
    <property type="protein sequence ID" value="RHZ48562.1"/>
    <property type="molecule type" value="Genomic_DNA"/>
</dbReference>
<evidence type="ECO:0000313" key="1">
    <source>
        <dbReference type="EMBL" id="RHZ48562.1"/>
    </source>
</evidence>